<gene>
    <name evidence="3" type="ORF">MHY01S_20680</name>
</gene>
<feature type="region of interest" description="Disordered" evidence="1">
    <location>
        <begin position="29"/>
        <end position="63"/>
    </location>
</feature>
<proteinExistence type="predicted"/>
<protein>
    <submittedName>
        <fullName evidence="3">Uncharacterized protein</fullName>
    </submittedName>
</protein>
<keyword evidence="2" id="KW-0472">Membrane</keyword>
<evidence type="ECO:0000256" key="2">
    <source>
        <dbReference type="SAM" id="Phobius"/>
    </source>
</evidence>
<dbReference type="AlphaFoldDB" id="A0A511R4T9"/>
<organism evidence="3 4">
    <name type="scientific">Meiothermus hypogaeus NBRC 106114</name>
    <dbReference type="NCBI Taxonomy" id="1227553"/>
    <lineage>
        <taxon>Bacteria</taxon>
        <taxon>Thermotogati</taxon>
        <taxon>Deinococcota</taxon>
        <taxon>Deinococci</taxon>
        <taxon>Thermales</taxon>
        <taxon>Thermaceae</taxon>
        <taxon>Meiothermus</taxon>
    </lineage>
</organism>
<feature type="transmembrane region" description="Helical" evidence="2">
    <location>
        <begin position="6"/>
        <end position="24"/>
    </location>
</feature>
<evidence type="ECO:0000313" key="4">
    <source>
        <dbReference type="Proteomes" id="UP000321197"/>
    </source>
</evidence>
<name>A0A511R4T9_9DEIN</name>
<sequence>MDGKTLLIIGLTAGLALWLGIMVGQRQSESYAGPAEPVGPGQVDTGDTGTIGQVPDPGGVVWT</sequence>
<accession>A0A511R4T9</accession>
<reference evidence="3 4" key="1">
    <citation type="submission" date="2019-07" db="EMBL/GenBank/DDBJ databases">
        <title>Whole genome shotgun sequence of Meiothermus hypogaeus NBRC 106114.</title>
        <authorList>
            <person name="Hosoyama A."/>
            <person name="Uohara A."/>
            <person name="Ohji S."/>
            <person name="Ichikawa N."/>
        </authorList>
    </citation>
    <scope>NUCLEOTIDE SEQUENCE [LARGE SCALE GENOMIC DNA]</scope>
    <source>
        <strain evidence="3 4">NBRC 106114</strain>
    </source>
</reference>
<evidence type="ECO:0000256" key="1">
    <source>
        <dbReference type="SAM" id="MobiDB-lite"/>
    </source>
</evidence>
<dbReference type="EMBL" id="BJXL01000066">
    <property type="protein sequence ID" value="GEM83902.1"/>
    <property type="molecule type" value="Genomic_DNA"/>
</dbReference>
<keyword evidence="2" id="KW-1133">Transmembrane helix</keyword>
<dbReference type="Proteomes" id="UP000321197">
    <property type="component" value="Unassembled WGS sequence"/>
</dbReference>
<evidence type="ECO:0000313" key="3">
    <source>
        <dbReference type="EMBL" id="GEM83902.1"/>
    </source>
</evidence>
<comment type="caution">
    <text evidence="3">The sequence shown here is derived from an EMBL/GenBank/DDBJ whole genome shotgun (WGS) entry which is preliminary data.</text>
</comment>
<keyword evidence="2" id="KW-0812">Transmembrane</keyword>
<dbReference type="RefSeq" id="WP_119341498.1">
    <property type="nucleotide sequence ID" value="NZ_BJXL01000066.1"/>
</dbReference>